<feature type="domain" description="STAS" evidence="3">
    <location>
        <begin position="17"/>
        <end position="115"/>
    </location>
</feature>
<evidence type="ECO:0000256" key="1">
    <source>
        <dbReference type="ARBA" id="ARBA00003787"/>
    </source>
</evidence>
<dbReference type="CDD" id="cd07043">
    <property type="entry name" value="STAS_anti-anti-sigma_factors"/>
    <property type="match status" value="1"/>
</dbReference>
<dbReference type="Gene3D" id="3.30.750.24">
    <property type="entry name" value="STAS domain"/>
    <property type="match status" value="1"/>
</dbReference>
<dbReference type="InterPro" id="IPR030802">
    <property type="entry name" value="Permease_MalE"/>
</dbReference>
<dbReference type="InterPro" id="IPR058548">
    <property type="entry name" value="MlaB-like_STAS"/>
</dbReference>
<dbReference type="InterPro" id="IPR036513">
    <property type="entry name" value="STAS_dom_sf"/>
</dbReference>
<dbReference type="InterPro" id="IPR002645">
    <property type="entry name" value="STAS_dom"/>
</dbReference>
<name>A0ABQ5WEI7_9HYPH</name>
<sequence>MAQGVADTEVTARASEASARARTEGETLVVALSGAWRAAYARRLQSELDKALRARGNRPLRFDLAEVSELDTVGAWLLVKAARQTEADGKPAEFAGASEPHARLIARLGATEPRIAPRPPGTPLLLVPFVALGRVVINAWNDLVDSQAMQGRILTAFGSALALRGRLRPPAFVNQFDLIALQAVPIVVLISVVVGAIITQQSILQLRPFGAQIFVVDLGAILMFREVGLLLAAIMVAGRSGSAITAELGSMRMREEIDALQVMGVDPYQALILPRMLALVLGLPLLAFIGSLAGIAGTAVVARYYGGVPFDTFLDRLQDALNLQTLMVGLVKAPVMAFIIGLIAANEGFKVEGSAESLGRHTTASVVKAIFMVIVADGLFAVFFAAIGF</sequence>
<keyword evidence="2" id="KW-0812">Transmembrane</keyword>
<keyword evidence="2" id="KW-1003">Cell membrane</keyword>
<dbReference type="PANTHER" id="PTHR30188:SF3">
    <property type="entry name" value="ABC TRANSPORTER PERMEASE"/>
    <property type="match status" value="1"/>
</dbReference>
<dbReference type="Pfam" id="PF02405">
    <property type="entry name" value="MlaE"/>
    <property type="match status" value="1"/>
</dbReference>
<dbReference type="PROSITE" id="PS50801">
    <property type="entry name" value="STAS"/>
    <property type="match status" value="1"/>
</dbReference>
<feature type="transmembrane region" description="Helical" evidence="2">
    <location>
        <begin position="218"/>
        <end position="238"/>
    </location>
</feature>
<dbReference type="NCBIfam" id="TIGR00056">
    <property type="entry name" value="MlaE family lipid ABC transporter permease subunit"/>
    <property type="match status" value="1"/>
</dbReference>
<accession>A0ABQ5WEI7</accession>
<comment type="caution">
    <text evidence="4">The sequence shown here is derived from an EMBL/GenBank/DDBJ whole genome shotgun (WGS) entry which is preliminary data.</text>
</comment>
<feature type="transmembrane region" description="Helical" evidence="2">
    <location>
        <begin position="325"/>
        <end position="345"/>
    </location>
</feature>
<keyword evidence="2" id="KW-0472">Membrane</keyword>
<dbReference type="InterPro" id="IPR003453">
    <property type="entry name" value="ABC_MlaE_roteobac"/>
</dbReference>
<gene>
    <name evidence="4" type="ORF">GCM10010862_53770</name>
</gene>
<reference evidence="5" key="1">
    <citation type="journal article" date="2019" name="Int. J. Syst. Evol. Microbiol.">
        <title>The Global Catalogue of Microorganisms (GCM) 10K type strain sequencing project: providing services to taxonomists for standard genome sequencing and annotation.</title>
        <authorList>
            <consortium name="The Broad Institute Genomics Platform"/>
            <consortium name="The Broad Institute Genome Sequencing Center for Infectious Disease"/>
            <person name="Wu L."/>
            <person name="Ma J."/>
        </authorList>
    </citation>
    <scope>NUCLEOTIDE SEQUENCE [LARGE SCALE GENOMIC DNA]</scope>
    <source>
        <strain evidence="5">NBRC 112416</strain>
    </source>
</reference>
<protein>
    <submittedName>
        <fullName evidence="4">ABC transporter permease</fullName>
    </submittedName>
</protein>
<evidence type="ECO:0000313" key="5">
    <source>
        <dbReference type="Proteomes" id="UP001156691"/>
    </source>
</evidence>
<dbReference type="PANTHER" id="PTHR30188">
    <property type="entry name" value="ABC TRANSPORTER PERMEASE PROTEIN-RELATED"/>
    <property type="match status" value="1"/>
</dbReference>
<dbReference type="Proteomes" id="UP001156691">
    <property type="component" value="Unassembled WGS sequence"/>
</dbReference>
<feature type="transmembrane region" description="Helical" evidence="2">
    <location>
        <begin position="366"/>
        <end position="387"/>
    </location>
</feature>
<dbReference type="SUPFAM" id="SSF52091">
    <property type="entry name" value="SpoIIaa-like"/>
    <property type="match status" value="1"/>
</dbReference>
<dbReference type="Pfam" id="PF13466">
    <property type="entry name" value="STAS_2"/>
    <property type="match status" value="1"/>
</dbReference>
<dbReference type="EMBL" id="BSNS01000034">
    <property type="protein sequence ID" value="GLQ58118.1"/>
    <property type="molecule type" value="Genomic_DNA"/>
</dbReference>
<comment type="function">
    <text evidence="1">Could be part of an ABC transporter complex.</text>
</comment>
<evidence type="ECO:0000313" key="4">
    <source>
        <dbReference type="EMBL" id="GLQ58118.1"/>
    </source>
</evidence>
<keyword evidence="2" id="KW-1133">Transmembrane helix</keyword>
<keyword evidence="5" id="KW-1185">Reference proteome</keyword>
<comment type="subcellular location">
    <subcellularLocation>
        <location evidence="2">Cell inner membrane</location>
        <topology evidence="2">Multi-pass membrane protein</topology>
    </subcellularLocation>
</comment>
<evidence type="ECO:0000256" key="2">
    <source>
        <dbReference type="RuleBase" id="RU362044"/>
    </source>
</evidence>
<keyword evidence="2" id="KW-0997">Cell inner membrane</keyword>
<organism evidence="4 5">
    <name type="scientific">Devosia nitrariae</name>
    <dbReference type="NCBI Taxonomy" id="2071872"/>
    <lineage>
        <taxon>Bacteria</taxon>
        <taxon>Pseudomonadati</taxon>
        <taxon>Pseudomonadota</taxon>
        <taxon>Alphaproteobacteria</taxon>
        <taxon>Hyphomicrobiales</taxon>
        <taxon>Devosiaceae</taxon>
        <taxon>Devosia</taxon>
    </lineage>
</organism>
<comment type="similarity">
    <text evidence="2">Belongs to the MlaE permease family.</text>
</comment>
<proteinExistence type="inferred from homology"/>
<feature type="transmembrane region" description="Helical" evidence="2">
    <location>
        <begin position="176"/>
        <end position="198"/>
    </location>
</feature>
<feature type="transmembrane region" description="Helical" evidence="2">
    <location>
        <begin position="277"/>
        <end position="305"/>
    </location>
</feature>
<evidence type="ECO:0000259" key="3">
    <source>
        <dbReference type="PROSITE" id="PS50801"/>
    </source>
</evidence>